<dbReference type="SMART" id="SM00354">
    <property type="entry name" value="HTH_LACI"/>
    <property type="match status" value="1"/>
</dbReference>
<dbReference type="InterPro" id="IPR010982">
    <property type="entry name" value="Lambda_DNA-bd_dom_sf"/>
</dbReference>
<keyword evidence="2" id="KW-0805">Transcription regulation</keyword>
<proteinExistence type="predicted"/>
<dbReference type="CDD" id="cd06288">
    <property type="entry name" value="PBP1_sucrose_transcription_regulator"/>
    <property type="match status" value="1"/>
</dbReference>
<evidence type="ECO:0000256" key="4">
    <source>
        <dbReference type="ARBA" id="ARBA00023163"/>
    </source>
</evidence>
<dbReference type="EMBL" id="BAABZQ010000001">
    <property type="protein sequence ID" value="GAA6501486.1"/>
    <property type="molecule type" value="Genomic_DNA"/>
</dbReference>
<dbReference type="CDD" id="cd01392">
    <property type="entry name" value="HTH_LacI"/>
    <property type="match status" value="1"/>
</dbReference>
<protein>
    <submittedName>
        <fullName evidence="6">HTH-type transcriptional repressor PurR</fullName>
    </submittedName>
</protein>
<evidence type="ECO:0000313" key="6">
    <source>
        <dbReference type="EMBL" id="GAA6501486.1"/>
    </source>
</evidence>
<dbReference type="InterPro" id="IPR046335">
    <property type="entry name" value="LacI/GalR-like_sensor"/>
</dbReference>
<evidence type="ECO:0000256" key="3">
    <source>
        <dbReference type="ARBA" id="ARBA00023125"/>
    </source>
</evidence>
<evidence type="ECO:0000259" key="5">
    <source>
        <dbReference type="PROSITE" id="PS50932"/>
    </source>
</evidence>
<dbReference type="InterPro" id="IPR028082">
    <property type="entry name" value="Peripla_BP_I"/>
</dbReference>
<dbReference type="SUPFAM" id="SSF47413">
    <property type="entry name" value="lambda repressor-like DNA-binding domains"/>
    <property type="match status" value="1"/>
</dbReference>
<dbReference type="Gene3D" id="1.10.260.40">
    <property type="entry name" value="lambda repressor-like DNA-binding domains"/>
    <property type="match status" value="1"/>
</dbReference>
<dbReference type="PANTHER" id="PTHR30146:SF148">
    <property type="entry name" value="HTH-TYPE TRANSCRIPTIONAL REPRESSOR PURR-RELATED"/>
    <property type="match status" value="1"/>
</dbReference>
<sequence>MTTIREIAAACNVSIATVSNILNGNGKRKASERTQKLVLEKARELNYTPNLVAKNLRLQRTKTLGILIEDMTVFHVPYVVDGITEYCENTGYSQTHVDLRLCSKLGNDYFRKKEFAQSVQNAISELAAKQVDGLLYITSHERVLKCIPEDLGIPAVMVYGYTHSSRYPSFVINDRKGACDAVTAAIKKGHRKIGVITGEKDSIHTRLRLEGYREALEDAAISVREEYIVYGSWSREAGCRCAEILCGQGVTAIFCMSDVIAGGVYDYFHSHDICPGKDISIVGYDDREFASYLYPALTSIRMPLRELGMKACQILINEIRERKEEKMVRVYEANPLLIERDSVETVSE</sequence>
<feature type="domain" description="HTH lacI-type" evidence="5">
    <location>
        <begin position="2"/>
        <end position="58"/>
    </location>
</feature>
<evidence type="ECO:0000313" key="7">
    <source>
        <dbReference type="Proteomes" id="UP001600941"/>
    </source>
</evidence>
<accession>A0ABQ0BY69</accession>
<evidence type="ECO:0000256" key="1">
    <source>
        <dbReference type="ARBA" id="ARBA00022491"/>
    </source>
</evidence>
<evidence type="ECO:0000256" key="2">
    <source>
        <dbReference type="ARBA" id="ARBA00023015"/>
    </source>
</evidence>
<keyword evidence="3" id="KW-0238">DNA-binding</keyword>
<dbReference type="Proteomes" id="UP001600941">
    <property type="component" value="Unassembled WGS sequence"/>
</dbReference>
<reference evidence="6 7" key="1">
    <citation type="submission" date="2024-04" db="EMBL/GenBank/DDBJ databases">
        <title>Defined microbial consortia suppress multidrug-resistant proinflammatory Enterobacteriaceae via ecological control.</title>
        <authorList>
            <person name="Furuichi M."/>
            <person name="Kawaguchi T."/>
            <person name="Pust M."/>
            <person name="Yasuma K."/>
            <person name="Plichta D."/>
            <person name="Hasegawa N."/>
            <person name="Ohya T."/>
            <person name="Bhattarai S."/>
            <person name="Sasajima S."/>
            <person name="Aoto Y."/>
            <person name="Tuganbaev T."/>
            <person name="Yaginuma M."/>
            <person name="Ueda M."/>
            <person name="Okahashi N."/>
            <person name="Amafuji K."/>
            <person name="Kiridooshi Y."/>
            <person name="Sugita K."/>
            <person name="Strazar M."/>
            <person name="Skelly A."/>
            <person name="Suda W."/>
            <person name="Hattori M."/>
            <person name="Nakamoto N."/>
            <person name="Caballero S."/>
            <person name="Norman J."/>
            <person name="Olle B."/>
            <person name="Tanoue T."/>
            <person name="Arita M."/>
            <person name="Bucci V."/>
            <person name="Atarashi K."/>
            <person name="Xavier R."/>
            <person name="Honda K."/>
        </authorList>
    </citation>
    <scope>NUCLEOTIDE SEQUENCE [LARGE SCALE GENOMIC DNA]</scope>
    <source>
        <strain evidence="7">k34-0107-D12</strain>
    </source>
</reference>
<dbReference type="SUPFAM" id="SSF53822">
    <property type="entry name" value="Periplasmic binding protein-like I"/>
    <property type="match status" value="1"/>
</dbReference>
<organism evidence="6 7">
    <name type="scientific">Blautia parvula</name>
    <dbReference type="NCBI Taxonomy" id="2877527"/>
    <lineage>
        <taxon>Bacteria</taxon>
        <taxon>Bacillati</taxon>
        <taxon>Bacillota</taxon>
        <taxon>Clostridia</taxon>
        <taxon>Lachnospirales</taxon>
        <taxon>Lachnospiraceae</taxon>
        <taxon>Blautia</taxon>
    </lineage>
</organism>
<keyword evidence="1" id="KW-0678">Repressor</keyword>
<dbReference type="RefSeq" id="WP_227211192.1">
    <property type="nucleotide sequence ID" value="NZ_BAABZQ010000001.1"/>
</dbReference>
<dbReference type="PANTHER" id="PTHR30146">
    <property type="entry name" value="LACI-RELATED TRANSCRIPTIONAL REPRESSOR"/>
    <property type="match status" value="1"/>
</dbReference>
<name>A0ABQ0BY69_9FIRM</name>
<gene>
    <name evidence="6" type="primary">purR</name>
    <name evidence="6" type="ORF">K340107D12_43020</name>
</gene>
<dbReference type="Pfam" id="PF00356">
    <property type="entry name" value="LacI"/>
    <property type="match status" value="1"/>
</dbReference>
<keyword evidence="4" id="KW-0804">Transcription</keyword>
<dbReference type="InterPro" id="IPR000843">
    <property type="entry name" value="HTH_LacI"/>
</dbReference>
<dbReference type="Gene3D" id="3.40.50.2300">
    <property type="match status" value="2"/>
</dbReference>
<dbReference type="Pfam" id="PF13377">
    <property type="entry name" value="Peripla_BP_3"/>
    <property type="match status" value="1"/>
</dbReference>
<keyword evidence="7" id="KW-1185">Reference proteome</keyword>
<comment type="caution">
    <text evidence="6">The sequence shown here is derived from an EMBL/GenBank/DDBJ whole genome shotgun (WGS) entry which is preliminary data.</text>
</comment>
<dbReference type="PROSITE" id="PS50932">
    <property type="entry name" value="HTH_LACI_2"/>
    <property type="match status" value="1"/>
</dbReference>